<dbReference type="InterPro" id="IPR051575">
    <property type="entry name" value="Myb-like_DNA-bd"/>
</dbReference>
<dbReference type="PROSITE" id="PS51293">
    <property type="entry name" value="SANT"/>
    <property type="match status" value="1"/>
</dbReference>
<keyword evidence="10" id="KW-1185">Reference proteome</keyword>
<name>A0A3Q7J786_SOLLC</name>
<reference evidence="9" key="2">
    <citation type="submission" date="2019-01" db="UniProtKB">
        <authorList>
            <consortium name="EnsemblPlants"/>
        </authorList>
    </citation>
    <scope>IDENTIFICATION</scope>
    <source>
        <strain evidence="9">cv. Heinz 1706</strain>
    </source>
</reference>
<evidence type="ECO:0000313" key="9">
    <source>
        <dbReference type="EnsemblPlants" id="Solyc12g019810.1.1.1"/>
    </source>
</evidence>
<feature type="domain" description="Myb-like" evidence="6">
    <location>
        <begin position="2"/>
        <end position="53"/>
    </location>
</feature>
<evidence type="ECO:0000256" key="4">
    <source>
        <dbReference type="ARBA" id="ARBA00023163"/>
    </source>
</evidence>
<dbReference type="GO" id="GO:0000978">
    <property type="term" value="F:RNA polymerase II cis-regulatory region sequence-specific DNA binding"/>
    <property type="evidence" value="ECO:0000318"/>
    <property type="project" value="GO_Central"/>
</dbReference>
<dbReference type="GO" id="GO:0005634">
    <property type="term" value="C:nucleus"/>
    <property type="evidence" value="ECO:0000318"/>
    <property type="project" value="GO_Central"/>
</dbReference>
<dbReference type="GO" id="GO:0006355">
    <property type="term" value="P:regulation of DNA-templated transcription"/>
    <property type="evidence" value="ECO:0000318"/>
    <property type="project" value="GO_Central"/>
</dbReference>
<feature type="domain" description="HTH myb-type" evidence="8">
    <location>
        <begin position="2"/>
        <end position="57"/>
    </location>
</feature>
<evidence type="ECO:0000259" key="7">
    <source>
        <dbReference type="PROSITE" id="PS51293"/>
    </source>
</evidence>
<dbReference type="InterPro" id="IPR017930">
    <property type="entry name" value="Myb_dom"/>
</dbReference>
<evidence type="ECO:0000256" key="2">
    <source>
        <dbReference type="ARBA" id="ARBA00023015"/>
    </source>
</evidence>
<keyword evidence="5" id="KW-0539">Nucleus</keyword>
<dbReference type="Proteomes" id="UP000004994">
    <property type="component" value="Chromosome 12"/>
</dbReference>
<dbReference type="PANTHER" id="PTHR46621:SF1">
    <property type="entry name" value="SNRNA-ACTIVATING PROTEIN COMPLEX SUBUNIT 4"/>
    <property type="match status" value="1"/>
</dbReference>
<keyword evidence="2" id="KW-0805">Transcription regulation</keyword>
<dbReference type="EnsemblPlants" id="Solyc12g019810.1.1">
    <property type="protein sequence ID" value="Solyc12g019810.1.1.1"/>
    <property type="gene ID" value="Solyc12g019810.1"/>
</dbReference>
<dbReference type="SMR" id="A0A3Q7J786"/>
<dbReference type="CDD" id="cd00167">
    <property type="entry name" value="SANT"/>
    <property type="match status" value="1"/>
</dbReference>
<comment type="subcellular location">
    <subcellularLocation>
        <location evidence="1">Nucleus</location>
    </subcellularLocation>
</comment>
<dbReference type="InterPro" id="IPR001005">
    <property type="entry name" value="SANT/Myb"/>
</dbReference>
<dbReference type="SUPFAM" id="SSF46689">
    <property type="entry name" value="Homeodomain-like"/>
    <property type="match status" value="1"/>
</dbReference>
<keyword evidence="3" id="KW-0238">DNA-binding</keyword>
<dbReference type="SMART" id="SM00717">
    <property type="entry name" value="SANT"/>
    <property type="match status" value="1"/>
</dbReference>
<dbReference type="Gene3D" id="1.10.10.60">
    <property type="entry name" value="Homeodomain-like"/>
    <property type="match status" value="1"/>
</dbReference>
<feature type="domain" description="SANT" evidence="7">
    <location>
        <begin position="5"/>
        <end position="48"/>
    </location>
</feature>
<dbReference type="InParanoid" id="A0A3Q7J786"/>
<evidence type="ECO:0000313" key="10">
    <source>
        <dbReference type="Proteomes" id="UP000004994"/>
    </source>
</evidence>
<dbReference type="AlphaFoldDB" id="A0A3Q7J786"/>
<dbReference type="STRING" id="4081.A0A3Q7J786"/>
<protein>
    <submittedName>
        <fullName evidence="9">Uncharacterized protein</fullName>
    </submittedName>
</protein>
<organism evidence="9">
    <name type="scientific">Solanum lycopersicum</name>
    <name type="common">Tomato</name>
    <name type="synonym">Lycopersicon esculentum</name>
    <dbReference type="NCBI Taxonomy" id="4081"/>
    <lineage>
        <taxon>Eukaryota</taxon>
        <taxon>Viridiplantae</taxon>
        <taxon>Streptophyta</taxon>
        <taxon>Embryophyta</taxon>
        <taxon>Tracheophyta</taxon>
        <taxon>Spermatophyta</taxon>
        <taxon>Magnoliopsida</taxon>
        <taxon>eudicotyledons</taxon>
        <taxon>Gunneridae</taxon>
        <taxon>Pentapetalae</taxon>
        <taxon>asterids</taxon>
        <taxon>lamiids</taxon>
        <taxon>Solanales</taxon>
        <taxon>Solanaceae</taxon>
        <taxon>Solanoideae</taxon>
        <taxon>Solaneae</taxon>
        <taxon>Solanum</taxon>
        <taxon>Solanum subgen. Lycopersicon</taxon>
    </lineage>
</organism>
<dbReference type="Pfam" id="PF00249">
    <property type="entry name" value="Myb_DNA-binding"/>
    <property type="match status" value="1"/>
</dbReference>
<keyword evidence="4" id="KW-0804">Transcription</keyword>
<dbReference type="InterPro" id="IPR017884">
    <property type="entry name" value="SANT_dom"/>
</dbReference>
<dbReference type="GO" id="GO:0010597">
    <property type="term" value="P:green leaf volatile biosynthetic process"/>
    <property type="evidence" value="ECO:0007669"/>
    <property type="project" value="UniProtKB-ARBA"/>
</dbReference>
<dbReference type="Gramene" id="Solyc12g019810.1.1">
    <property type="protein sequence ID" value="Solyc12g019810.1.1.1"/>
    <property type="gene ID" value="Solyc12g019810.1"/>
</dbReference>
<dbReference type="InterPro" id="IPR009057">
    <property type="entry name" value="Homeodomain-like_sf"/>
</dbReference>
<dbReference type="PANTHER" id="PTHR46621">
    <property type="entry name" value="SNRNA-ACTIVATING PROTEIN COMPLEX SUBUNIT 4"/>
    <property type="match status" value="1"/>
</dbReference>
<dbReference type="PROSITE" id="PS50090">
    <property type="entry name" value="MYB_LIKE"/>
    <property type="match status" value="1"/>
</dbReference>
<proteinExistence type="predicted"/>
<dbReference type="PaxDb" id="4081-Solyc12g019810.1.1"/>
<reference evidence="9" key="1">
    <citation type="journal article" date="2012" name="Nature">
        <title>The tomato genome sequence provides insights into fleshy fruit evolution.</title>
        <authorList>
            <consortium name="Tomato Genome Consortium"/>
        </authorList>
    </citation>
    <scope>NUCLEOTIDE SEQUENCE [LARGE SCALE GENOMIC DNA]</scope>
    <source>
        <strain evidence="9">cv. Heinz 1706</strain>
    </source>
</reference>
<dbReference type="GO" id="GO:0000981">
    <property type="term" value="F:DNA-binding transcription factor activity, RNA polymerase II-specific"/>
    <property type="evidence" value="ECO:0000318"/>
    <property type="project" value="GO_Central"/>
</dbReference>
<accession>A0A3Q7J786</accession>
<evidence type="ECO:0000256" key="5">
    <source>
        <dbReference type="ARBA" id="ARBA00023242"/>
    </source>
</evidence>
<evidence type="ECO:0000256" key="1">
    <source>
        <dbReference type="ARBA" id="ARBA00004123"/>
    </source>
</evidence>
<dbReference type="PROSITE" id="PS51294">
    <property type="entry name" value="HTH_MYB"/>
    <property type="match status" value="1"/>
</dbReference>
<evidence type="ECO:0000256" key="3">
    <source>
        <dbReference type="ARBA" id="ARBA00023125"/>
    </source>
</evidence>
<sequence>MKMGQIKRRWNPGEDELLKKLIEEHGAKNWSFICQLIPSRTEKSCREFWCDHLNPQLDHQPFNPEEEDIIFQGS</sequence>
<evidence type="ECO:0000259" key="6">
    <source>
        <dbReference type="PROSITE" id="PS50090"/>
    </source>
</evidence>
<evidence type="ECO:0000259" key="8">
    <source>
        <dbReference type="PROSITE" id="PS51294"/>
    </source>
</evidence>